<accession>A0A3S5BEA6</accession>
<dbReference type="EMBL" id="CAAALY010049681">
    <property type="protein sequence ID" value="VEL21115.1"/>
    <property type="molecule type" value="Genomic_DNA"/>
</dbReference>
<organism evidence="2 3">
    <name type="scientific">Protopolystoma xenopodis</name>
    <dbReference type="NCBI Taxonomy" id="117903"/>
    <lineage>
        <taxon>Eukaryota</taxon>
        <taxon>Metazoa</taxon>
        <taxon>Spiralia</taxon>
        <taxon>Lophotrochozoa</taxon>
        <taxon>Platyhelminthes</taxon>
        <taxon>Monogenea</taxon>
        <taxon>Polyopisthocotylea</taxon>
        <taxon>Polystomatidea</taxon>
        <taxon>Polystomatidae</taxon>
        <taxon>Protopolystoma</taxon>
    </lineage>
</organism>
<name>A0A3S5BEA6_9PLAT</name>
<protein>
    <submittedName>
        <fullName evidence="2">Uncharacterized protein</fullName>
    </submittedName>
</protein>
<dbReference type="Proteomes" id="UP000784294">
    <property type="component" value="Unassembled WGS sequence"/>
</dbReference>
<feature type="region of interest" description="Disordered" evidence="1">
    <location>
        <begin position="77"/>
        <end position="97"/>
    </location>
</feature>
<comment type="caution">
    <text evidence="2">The sequence shown here is derived from an EMBL/GenBank/DDBJ whole genome shotgun (WGS) entry which is preliminary data.</text>
</comment>
<feature type="compositionally biased region" description="Basic and acidic residues" evidence="1">
    <location>
        <begin position="77"/>
        <end position="89"/>
    </location>
</feature>
<keyword evidence="3" id="KW-1185">Reference proteome</keyword>
<gene>
    <name evidence="2" type="ORF">PXEA_LOCUS14555</name>
</gene>
<reference evidence="2" key="1">
    <citation type="submission" date="2018-11" db="EMBL/GenBank/DDBJ databases">
        <authorList>
            <consortium name="Pathogen Informatics"/>
        </authorList>
    </citation>
    <scope>NUCLEOTIDE SEQUENCE</scope>
</reference>
<dbReference type="AlphaFoldDB" id="A0A3S5BEA6"/>
<evidence type="ECO:0000313" key="3">
    <source>
        <dbReference type="Proteomes" id="UP000784294"/>
    </source>
</evidence>
<evidence type="ECO:0000313" key="2">
    <source>
        <dbReference type="EMBL" id="VEL21115.1"/>
    </source>
</evidence>
<evidence type="ECO:0000256" key="1">
    <source>
        <dbReference type="SAM" id="MobiDB-lite"/>
    </source>
</evidence>
<proteinExistence type="predicted"/>
<sequence length="97" mass="10879">MAPKSDGLAVVTNTHRDSLERLRATLQQEARLTGETQPCVQSLQQMADNLQRAMHGLTCTESTVRDAFGKEHVKLSRREDMLRQADKKMKPQVSVSS</sequence>